<organism evidence="2 3">
    <name type="scientific">Roseovarius mucosus</name>
    <dbReference type="NCBI Taxonomy" id="215743"/>
    <lineage>
        <taxon>Bacteria</taxon>
        <taxon>Pseudomonadati</taxon>
        <taxon>Pseudomonadota</taxon>
        <taxon>Alphaproteobacteria</taxon>
        <taxon>Rhodobacterales</taxon>
        <taxon>Roseobacteraceae</taxon>
        <taxon>Roseovarius</taxon>
    </lineage>
</organism>
<keyword evidence="1" id="KW-0812">Transmembrane</keyword>
<evidence type="ECO:0000313" key="3">
    <source>
        <dbReference type="Proteomes" id="UP000192273"/>
    </source>
</evidence>
<feature type="transmembrane region" description="Helical" evidence="1">
    <location>
        <begin position="63"/>
        <end position="82"/>
    </location>
</feature>
<proteinExistence type="predicted"/>
<evidence type="ECO:0000313" key="2">
    <source>
        <dbReference type="EMBL" id="ARE82603.1"/>
    </source>
</evidence>
<keyword evidence="1" id="KW-1133">Transmembrane helix</keyword>
<dbReference type="KEGG" id="rmm:ROSMUCSMR3_01108"/>
<dbReference type="OrthoDB" id="7644846at2"/>
<keyword evidence="3" id="KW-1185">Reference proteome</keyword>
<protein>
    <recommendedName>
        <fullName evidence="4">5-aminolevulinate synthase</fullName>
    </recommendedName>
</protein>
<dbReference type="SUPFAM" id="SSF103481">
    <property type="entry name" value="Multidrug resistance efflux transporter EmrE"/>
    <property type="match status" value="1"/>
</dbReference>
<accession>A0A1V0RLE2</accession>
<dbReference type="Proteomes" id="UP000192273">
    <property type="component" value="Chromosome"/>
</dbReference>
<evidence type="ECO:0008006" key="4">
    <source>
        <dbReference type="Google" id="ProtNLM"/>
    </source>
</evidence>
<dbReference type="InterPro" id="IPR037185">
    <property type="entry name" value="EmrE-like"/>
</dbReference>
<sequence>MAVLNAQAIFLIVLSALGYSIATIGLKMGSSTISLAAIGLVALGFGAAALCEIEILRHVDLGVVYISIIGLETLIVLSYAWFIGEALSVRQIGGATMVLAGLAVVSH</sequence>
<keyword evidence="1" id="KW-0472">Membrane</keyword>
<feature type="transmembrane region" description="Helical" evidence="1">
    <location>
        <begin position="32"/>
        <end position="51"/>
    </location>
</feature>
<gene>
    <name evidence="2" type="ORF">ROSMUCSMR3_01108</name>
</gene>
<dbReference type="AlphaFoldDB" id="A0A1V0RLE2"/>
<dbReference type="EMBL" id="CP020474">
    <property type="protein sequence ID" value="ARE82603.1"/>
    <property type="molecule type" value="Genomic_DNA"/>
</dbReference>
<evidence type="ECO:0000256" key="1">
    <source>
        <dbReference type="SAM" id="Phobius"/>
    </source>
</evidence>
<feature type="transmembrane region" description="Helical" evidence="1">
    <location>
        <begin position="88"/>
        <end position="105"/>
    </location>
</feature>
<dbReference type="Gene3D" id="1.10.3730.20">
    <property type="match status" value="1"/>
</dbReference>
<reference evidence="2 3" key="1">
    <citation type="submission" date="2017-03" db="EMBL/GenBank/DDBJ databases">
        <title>Genome Sequence of Roseovarius mucosus strain SMR3 Isolated from a culture of the Diatom Skeletonema marinoi.</title>
        <authorList>
            <person name="Topel M."/>
            <person name="Pinder M."/>
            <person name="Johansson O.N."/>
            <person name="Kourtchenko O."/>
            <person name="Godhe A."/>
            <person name="Clarke A.K."/>
        </authorList>
    </citation>
    <scope>NUCLEOTIDE SEQUENCE [LARGE SCALE GENOMIC DNA]</scope>
    <source>
        <strain evidence="2 3">SMR3</strain>
    </source>
</reference>
<name>A0A1V0RLE2_9RHOB</name>
<dbReference type="RefSeq" id="WP_008280605.1">
    <property type="nucleotide sequence ID" value="NZ_CP020474.1"/>
</dbReference>